<evidence type="ECO:0000256" key="14">
    <source>
        <dbReference type="SAM" id="Phobius"/>
    </source>
</evidence>
<dbReference type="GO" id="GO:0004721">
    <property type="term" value="F:phosphoprotein phosphatase activity"/>
    <property type="evidence" value="ECO:0007669"/>
    <property type="project" value="TreeGrafter"/>
</dbReference>
<keyword evidence="12 14" id="KW-0472">Membrane</keyword>
<name>A0A9D1JZT4_9FIRM</name>
<keyword evidence="10 14" id="KW-1133">Transmembrane helix</keyword>
<reference evidence="16" key="2">
    <citation type="journal article" date="2021" name="PeerJ">
        <title>Extensive microbial diversity within the chicken gut microbiome revealed by metagenomics and culture.</title>
        <authorList>
            <person name="Gilroy R."/>
            <person name="Ravi A."/>
            <person name="Getino M."/>
            <person name="Pursley I."/>
            <person name="Horton D.L."/>
            <person name="Alikhan N.F."/>
            <person name="Baker D."/>
            <person name="Gharbi K."/>
            <person name="Hall N."/>
            <person name="Watson M."/>
            <person name="Adriaenssens E.M."/>
            <person name="Foster-Nyarko E."/>
            <person name="Jarju S."/>
            <person name="Secka A."/>
            <person name="Antonio M."/>
            <person name="Oren A."/>
            <person name="Chaudhuri R.R."/>
            <person name="La Ragione R."/>
            <person name="Hildebrand F."/>
            <person name="Pallen M.J."/>
        </authorList>
    </citation>
    <scope>NUCLEOTIDE SEQUENCE</scope>
    <source>
        <strain evidence="16">CHK199-13235</strain>
    </source>
</reference>
<dbReference type="GO" id="GO:0005886">
    <property type="term" value="C:plasma membrane"/>
    <property type="evidence" value="ECO:0007669"/>
    <property type="project" value="TreeGrafter"/>
</dbReference>
<comment type="caution">
    <text evidence="16">The sequence shown here is derived from an EMBL/GenBank/DDBJ whole genome shotgun (WGS) entry which is preliminary data.</text>
</comment>
<sequence>MNKKRIGKLVLQIAGIAAAVMILLLVVVDAFSGGAIVDFSINFFDYLVYTMVWDKVTFFFLLFIPVLLIILVCTLAVVHLSEKQAKIKAERSLRMILESIDTVFKKGDALLSLPPEFADAENKLNAIRNENLRNERLAREAEQRKNDLVVYLAHDLKTPLTSVIGYLTLLRDEPQISEELRLKYQGIALDKARRLEDLINEFFDITRFSLQNIQLEPQTFDLNVMLQQLMEEFYPVLAEKSLSAQFFPEDQVSVCADPDKLARVFGNLLRNAAAYSYPHTQIAVRMKKSGEDVVLGFENRGPVIPEQKQKMIFQKFYRLDESRSSHTGGAGLGLAIARELVELHGGKIWVTSSEEITRFCVKLPLHPKSA</sequence>
<dbReference type="InterPro" id="IPR003594">
    <property type="entry name" value="HATPase_dom"/>
</dbReference>
<keyword evidence="4" id="KW-0597">Phosphoprotein</keyword>
<dbReference type="Pfam" id="PF00512">
    <property type="entry name" value="HisKA"/>
    <property type="match status" value="1"/>
</dbReference>
<dbReference type="InterPro" id="IPR004358">
    <property type="entry name" value="Sig_transdc_His_kin-like_C"/>
</dbReference>
<evidence type="ECO:0000256" key="13">
    <source>
        <dbReference type="SAM" id="Coils"/>
    </source>
</evidence>
<feature type="transmembrane region" description="Helical" evidence="14">
    <location>
        <begin position="9"/>
        <end position="36"/>
    </location>
</feature>
<proteinExistence type="predicted"/>
<evidence type="ECO:0000313" key="16">
    <source>
        <dbReference type="EMBL" id="HIS76057.1"/>
    </source>
</evidence>
<dbReference type="Pfam" id="PF02518">
    <property type="entry name" value="HATPase_c"/>
    <property type="match status" value="1"/>
</dbReference>
<dbReference type="GO" id="GO:0000155">
    <property type="term" value="F:phosphorelay sensor kinase activity"/>
    <property type="evidence" value="ECO:0007669"/>
    <property type="project" value="InterPro"/>
</dbReference>
<accession>A0A9D1JZT4</accession>
<dbReference type="InterPro" id="IPR003661">
    <property type="entry name" value="HisK_dim/P_dom"/>
</dbReference>
<evidence type="ECO:0000256" key="12">
    <source>
        <dbReference type="ARBA" id="ARBA00023136"/>
    </source>
</evidence>
<dbReference type="PRINTS" id="PR00344">
    <property type="entry name" value="BCTRLSENSOR"/>
</dbReference>
<feature type="domain" description="Histidine kinase" evidence="15">
    <location>
        <begin position="151"/>
        <end position="367"/>
    </location>
</feature>
<comment type="subcellular location">
    <subcellularLocation>
        <location evidence="2">Membrane</location>
    </subcellularLocation>
</comment>
<dbReference type="InterPro" id="IPR036097">
    <property type="entry name" value="HisK_dim/P_sf"/>
</dbReference>
<evidence type="ECO:0000256" key="1">
    <source>
        <dbReference type="ARBA" id="ARBA00000085"/>
    </source>
</evidence>
<dbReference type="CDD" id="cd00082">
    <property type="entry name" value="HisKA"/>
    <property type="match status" value="1"/>
</dbReference>
<keyword evidence="11" id="KW-0902">Two-component regulatory system</keyword>
<dbReference type="Gene3D" id="3.30.565.10">
    <property type="entry name" value="Histidine kinase-like ATPase, C-terminal domain"/>
    <property type="match status" value="1"/>
</dbReference>
<reference evidence="16" key="1">
    <citation type="submission" date="2020-10" db="EMBL/GenBank/DDBJ databases">
        <authorList>
            <person name="Gilroy R."/>
        </authorList>
    </citation>
    <scope>NUCLEOTIDE SEQUENCE</scope>
    <source>
        <strain evidence="16">CHK199-13235</strain>
    </source>
</reference>
<dbReference type="EC" id="2.7.13.3" evidence="3"/>
<dbReference type="GO" id="GO:0016036">
    <property type="term" value="P:cellular response to phosphate starvation"/>
    <property type="evidence" value="ECO:0007669"/>
    <property type="project" value="TreeGrafter"/>
</dbReference>
<evidence type="ECO:0000256" key="6">
    <source>
        <dbReference type="ARBA" id="ARBA00022692"/>
    </source>
</evidence>
<keyword evidence="7" id="KW-0547">Nucleotide-binding</keyword>
<evidence type="ECO:0000256" key="2">
    <source>
        <dbReference type="ARBA" id="ARBA00004370"/>
    </source>
</evidence>
<dbReference type="InterPro" id="IPR050351">
    <property type="entry name" value="BphY/WalK/GraS-like"/>
</dbReference>
<dbReference type="EMBL" id="DVJP01000031">
    <property type="protein sequence ID" value="HIS76057.1"/>
    <property type="molecule type" value="Genomic_DNA"/>
</dbReference>
<evidence type="ECO:0000256" key="10">
    <source>
        <dbReference type="ARBA" id="ARBA00022989"/>
    </source>
</evidence>
<comment type="catalytic activity">
    <reaction evidence="1">
        <text>ATP + protein L-histidine = ADP + protein N-phospho-L-histidine.</text>
        <dbReference type="EC" id="2.7.13.3"/>
    </reaction>
</comment>
<evidence type="ECO:0000256" key="8">
    <source>
        <dbReference type="ARBA" id="ARBA00022777"/>
    </source>
</evidence>
<evidence type="ECO:0000256" key="7">
    <source>
        <dbReference type="ARBA" id="ARBA00022741"/>
    </source>
</evidence>
<dbReference type="PANTHER" id="PTHR45453">
    <property type="entry name" value="PHOSPHATE REGULON SENSOR PROTEIN PHOR"/>
    <property type="match status" value="1"/>
</dbReference>
<dbReference type="InterPro" id="IPR005467">
    <property type="entry name" value="His_kinase_dom"/>
</dbReference>
<evidence type="ECO:0000256" key="9">
    <source>
        <dbReference type="ARBA" id="ARBA00022840"/>
    </source>
</evidence>
<organism evidence="16 17">
    <name type="scientific">Candidatus Merdivicinus excrementipullorum</name>
    <dbReference type="NCBI Taxonomy" id="2840867"/>
    <lineage>
        <taxon>Bacteria</taxon>
        <taxon>Bacillati</taxon>
        <taxon>Bacillota</taxon>
        <taxon>Clostridia</taxon>
        <taxon>Eubacteriales</taxon>
        <taxon>Oscillospiraceae</taxon>
        <taxon>Oscillospiraceae incertae sedis</taxon>
        <taxon>Candidatus Merdivicinus</taxon>
    </lineage>
</organism>
<dbReference type="SUPFAM" id="SSF47384">
    <property type="entry name" value="Homodimeric domain of signal transducing histidine kinase"/>
    <property type="match status" value="1"/>
</dbReference>
<keyword evidence="8 16" id="KW-0418">Kinase</keyword>
<dbReference type="SMART" id="SM00387">
    <property type="entry name" value="HATPase_c"/>
    <property type="match status" value="1"/>
</dbReference>
<evidence type="ECO:0000256" key="11">
    <source>
        <dbReference type="ARBA" id="ARBA00023012"/>
    </source>
</evidence>
<dbReference type="GO" id="GO:0005524">
    <property type="term" value="F:ATP binding"/>
    <property type="evidence" value="ECO:0007669"/>
    <property type="project" value="UniProtKB-KW"/>
</dbReference>
<evidence type="ECO:0000256" key="3">
    <source>
        <dbReference type="ARBA" id="ARBA00012438"/>
    </source>
</evidence>
<protein>
    <recommendedName>
        <fullName evidence="3">histidine kinase</fullName>
        <ecNumber evidence="3">2.7.13.3</ecNumber>
    </recommendedName>
</protein>
<dbReference type="PANTHER" id="PTHR45453:SF1">
    <property type="entry name" value="PHOSPHATE REGULON SENSOR PROTEIN PHOR"/>
    <property type="match status" value="1"/>
</dbReference>
<dbReference type="Proteomes" id="UP000824002">
    <property type="component" value="Unassembled WGS sequence"/>
</dbReference>
<keyword evidence="9" id="KW-0067">ATP-binding</keyword>
<dbReference type="CDD" id="cd00075">
    <property type="entry name" value="HATPase"/>
    <property type="match status" value="1"/>
</dbReference>
<dbReference type="Gene3D" id="1.10.287.130">
    <property type="match status" value="1"/>
</dbReference>
<dbReference type="AlphaFoldDB" id="A0A9D1JZT4"/>
<dbReference type="SUPFAM" id="SSF55874">
    <property type="entry name" value="ATPase domain of HSP90 chaperone/DNA topoisomerase II/histidine kinase"/>
    <property type="match status" value="1"/>
</dbReference>
<evidence type="ECO:0000256" key="4">
    <source>
        <dbReference type="ARBA" id="ARBA00022553"/>
    </source>
</evidence>
<dbReference type="SMART" id="SM00388">
    <property type="entry name" value="HisKA"/>
    <property type="match status" value="1"/>
</dbReference>
<dbReference type="InterPro" id="IPR036890">
    <property type="entry name" value="HATPase_C_sf"/>
</dbReference>
<evidence type="ECO:0000259" key="15">
    <source>
        <dbReference type="PROSITE" id="PS50109"/>
    </source>
</evidence>
<keyword evidence="13" id="KW-0175">Coiled coil</keyword>
<evidence type="ECO:0000313" key="17">
    <source>
        <dbReference type="Proteomes" id="UP000824002"/>
    </source>
</evidence>
<keyword evidence="5" id="KW-0808">Transferase</keyword>
<evidence type="ECO:0000256" key="5">
    <source>
        <dbReference type="ARBA" id="ARBA00022679"/>
    </source>
</evidence>
<gene>
    <name evidence="16" type="ORF">IAB51_04510</name>
</gene>
<feature type="transmembrane region" description="Helical" evidence="14">
    <location>
        <begin position="56"/>
        <end position="78"/>
    </location>
</feature>
<dbReference type="FunFam" id="3.30.565.10:FF:000013">
    <property type="entry name" value="Two-component sensor histidine kinase"/>
    <property type="match status" value="1"/>
</dbReference>
<feature type="coiled-coil region" evidence="13">
    <location>
        <begin position="117"/>
        <end position="147"/>
    </location>
</feature>
<keyword evidence="6 14" id="KW-0812">Transmembrane</keyword>
<dbReference type="PROSITE" id="PS50109">
    <property type="entry name" value="HIS_KIN"/>
    <property type="match status" value="1"/>
</dbReference>